<gene>
    <name evidence="1" type="ORF">CLEI1391_LOCUS11895</name>
</gene>
<name>A0A7S0RR68_9CHLO</name>
<reference evidence="1" key="1">
    <citation type="submission" date="2021-01" db="EMBL/GenBank/DDBJ databases">
        <authorList>
            <person name="Corre E."/>
            <person name="Pelletier E."/>
            <person name="Niang G."/>
            <person name="Scheremetjew M."/>
            <person name="Finn R."/>
            <person name="Kale V."/>
            <person name="Holt S."/>
            <person name="Cochrane G."/>
            <person name="Meng A."/>
            <person name="Brown T."/>
            <person name="Cohen L."/>
        </authorList>
    </citation>
    <scope>NUCLEOTIDE SEQUENCE</scope>
    <source>
        <strain evidence="1">SAG 11-49</strain>
    </source>
</reference>
<sequence length="104" mass="11104">MDQSARGAVAGMWPDLTYLRIDQDCAIFKQDSEESSWNHAQTQARHTRGYRCAQHLPASGFQLGLLLASHCCVPSQVPASLQLLLAGGVLQEGGAGWVAGHDSG</sequence>
<dbReference type="AlphaFoldDB" id="A0A7S0RR68"/>
<dbReference type="EMBL" id="HBFB01021140">
    <property type="protein sequence ID" value="CAD8684642.1"/>
    <property type="molecule type" value="Transcribed_RNA"/>
</dbReference>
<organism evidence="1">
    <name type="scientific">Chlamydomonas leiostraca</name>
    <dbReference type="NCBI Taxonomy" id="1034604"/>
    <lineage>
        <taxon>Eukaryota</taxon>
        <taxon>Viridiplantae</taxon>
        <taxon>Chlorophyta</taxon>
        <taxon>core chlorophytes</taxon>
        <taxon>Chlorophyceae</taxon>
        <taxon>CS clade</taxon>
        <taxon>Chlamydomonadales</taxon>
        <taxon>Chlamydomonadaceae</taxon>
        <taxon>Chlamydomonas</taxon>
    </lineage>
</organism>
<evidence type="ECO:0000313" key="1">
    <source>
        <dbReference type="EMBL" id="CAD8684642.1"/>
    </source>
</evidence>
<protein>
    <submittedName>
        <fullName evidence="1">Uncharacterized protein</fullName>
    </submittedName>
</protein>
<proteinExistence type="predicted"/>
<accession>A0A7S0RR68</accession>